<evidence type="ECO:0000313" key="4">
    <source>
        <dbReference type="Proteomes" id="UP001430306"/>
    </source>
</evidence>
<feature type="domain" description="DUF1549" evidence="1">
    <location>
        <begin position="169"/>
        <end position="363"/>
    </location>
</feature>
<dbReference type="PANTHER" id="PTHR35889">
    <property type="entry name" value="CYCLOINULO-OLIGOSACCHARIDE FRUCTANOTRANSFERASE-RELATED"/>
    <property type="match status" value="1"/>
</dbReference>
<name>A0ABS8NG90_9BACT</name>
<gene>
    <name evidence="3" type="ORF">LOC71_09100</name>
</gene>
<dbReference type="InterPro" id="IPR011444">
    <property type="entry name" value="DUF1549"/>
</dbReference>
<dbReference type="InterPro" id="IPR036909">
    <property type="entry name" value="Cyt_c-like_dom_sf"/>
</dbReference>
<evidence type="ECO:0000313" key="3">
    <source>
        <dbReference type="EMBL" id="MCC9642429.1"/>
    </source>
</evidence>
<dbReference type="EMBL" id="JAJKFW010000020">
    <property type="protein sequence ID" value="MCC9642429.1"/>
    <property type="molecule type" value="Genomic_DNA"/>
</dbReference>
<dbReference type="RefSeq" id="WP_230273235.1">
    <property type="nucleotide sequence ID" value="NZ_JAJKFW010000020.1"/>
</dbReference>
<dbReference type="SUPFAM" id="SSF46626">
    <property type="entry name" value="Cytochrome c"/>
    <property type="match status" value="1"/>
</dbReference>
<dbReference type="PANTHER" id="PTHR35889:SF3">
    <property type="entry name" value="F-BOX DOMAIN-CONTAINING PROTEIN"/>
    <property type="match status" value="1"/>
</dbReference>
<sequence length="363" mass="40772">MSIPKNLPLKMLFGIFFFVSCPISVECVADEKAKIDFVRDIQPILREHCYECHAGTTEEGGLNLGIRDAAFRGGDSDAAIVPGKSDESLLVQLVNGQDGWIMPPESHPPLNKIQIQQLRDWIDQGASWPKDADVANPKLEQAKRHWAFQRLQPTRIPKLEGNTDWTRNPIDSFVLQRLQQAGLSPSKPANARTLVRRLYFDLIGLPPTPEQTNHFIEAHADDPTSAVHNLVDELLASPRYGERWGRHWLDIARYADSDGQEADMDRPHAYHYRDFVIGALNDNMPYDQFVRWQLAGDEYEPDSDAAVSATGFLTAGTSFKLPDSFLESERLLNRYNELDDVISTVGSGLLGITVACARCHDHK</sequence>
<dbReference type="PROSITE" id="PS51257">
    <property type="entry name" value="PROKAR_LIPOPROTEIN"/>
    <property type="match status" value="1"/>
</dbReference>
<feature type="domain" description="Cytochrome C Planctomycete-type" evidence="2">
    <location>
        <begin position="49"/>
        <end position="105"/>
    </location>
</feature>
<evidence type="ECO:0000259" key="2">
    <source>
        <dbReference type="Pfam" id="PF07635"/>
    </source>
</evidence>
<dbReference type="Proteomes" id="UP001430306">
    <property type="component" value="Unassembled WGS sequence"/>
</dbReference>
<dbReference type="Pfam" id="PF07583">
    <property type="entry name" value="PSCyt2"/>
    <property type="match status" value="1"/>
</dbReference>
<keyword evidence="4" id="KW-1185">Reference proteome</keyword>
<reference evidence="3" key="1">
    <citation type="submission" date="2021-11" db="EMBL/GenBank/DDBJ databases">
        <title>Genome sequence.</title>
        <authorList>
            <person name="Sun Q."/>
        </authorList>
    </citation>
    <scope>NUCLEOTIDE SEQUENCE</scope>
    <source>
        <strain evidence="3">JC740</strain>
    </source>
</reference>
<comment type="caution">
    <text evidence="3">The sequence shown here is derived from an EMBL/GenBank/DDBJ whole genome shotgun (WGS) entry which is preliminary data.</text>
</comment>
<proteinExistence type="predicted"/>
<accession>A0ABS8NG90</accession>
<dbReference type="InterPro" id="IPR011429">
    <property type="entry name" value="Cyt_c_Planctomycete-type"/>
</dbReference>
<evidence type="ECO:0000259" key="1">
    <source>
        <dbReference type="Pfam" id="PF07583"/>
    </source>
</evidence>
<organism evidence="3 4">
    <name type="scientific">Rhodopirellula halodulae</name>
    <dbReference type="NCBI Taxonomy" id="2894198"/>
    <lineage>
        <taxon>Bacteria</taxon>
        <taxon>Pseudomonadati</taxon>
        <taxon>Planctomycetota</taxon>
        <taxon>Planctomycetia</taxon>
        <taxon>Pirellulales</taxon>
        <taxon>Pirellulaceae</taxon>
        <taxon>Rhodopirellula</taxon>
    </lineage>
</organism>
<dbReference type="Pfam" id="PF07635">
    <property type="entry name" value="PSCyt1"/>
    <property type="match status" value="1"/>
</dbReference>
<protein>
    <submittedName>
        <fullName evidence="3">DUF1549 domain-containing protein</fullName>
    </submittedName>
</protein>